<reference evidence="2 3" key="1">
    <citation type="journal article" date="2018" name="PLoS Pathog.">
        <title>Evolution of structural diversity of trichothecenes, a family of toxins produced by plant pathogenic and entomopathogenic fungi.</title>
        <authorList>
            <person name="Proctor R.H."/>
            <person name="McCormick S.P."/>
            <person name="Kim H.S."/>
            <person name="Cardoza R.E."/>
            <person name="Stanley A.M."/>
            <person name="Lindo L."/>
            <person name="Kelly A."/>
            <person name="Brown D.W."/>
            <person name="Lee T."/>
            <person name="Vaughan M.M."/>
            <person name="Alexander N.J."/>
            <person name="Busman M."/>
            <person name="Gutierrez S."/>
        </authorList>
    </citation>
    <scope>NUCLEOTIDE SEQUENCE [LARGE SCALE GENOMIC DNA]</scope>
    <source>
        <strain evidence="2 3">IBT 40837</strain>
    </source>
</reference>
<organism evidence="2 3">
    <name type="scientific">Trichoderma arundinaceum</name>
    <dbReference type="NCBI Taxonomy" id="490622"/>
    <lineage>
        <taxon>Eukaryota</taxon>
        <taxon>Fungi</taxon>
        <taxon>Dikarya</taxon>
        <taxon>Ascomycota</taxon>
        <taxon>Pezizomycotina</taxon>
        <taxon>Sordariomycetes</taxon>
        <taxon>Hypocreomycetidae</taxon>
        <taxon>Hypocreales</taxon>
        <taxon>Hypocreaceae</taxon>
        <taxon>Trichoderma</taxon>
    </lineage>
</organism>
<dbReference type="Proteomes" id="UP000266272">
    <property type="component" value="Unassembled WGS sequence"/>
</dbReference>
<feature type="region of interest" description="Disordered" evidence="1">
    <location>
        <begin position="1"/>
        <end position="340"/>
    </location>
</feature>
<accession>A0A395NCN6</accession>
<feature type="compositionally biased region" description="Polar residues" evidence="1">
    <location>
        <begin position="1"/>
        <end position="25"/>
    </location>
</feature>
<feature type="compositionally biased region" description="Polar residues" evidence="1">
    <location>
        <begin position="316"/>
        <end position="326"/>
    </location>
</feature>
<evidence type="ECO:0000313" key="2">
    <source>
        <dbReference type="EMBL" id="RFU73567.1"/>
    </source>
</evidence>
<name>A0A395NCN6_TRIAR</name>
<feature type="compositionally biased region" description="Basic residues" evidence="1">
    <location>
        <begin position="356"/>
        <end position="365"/>
    </location>
</feature>
<protein>
    <submittedName>
        <fullName evidence="2">Mif4-like, type 1 2 3</fullName>
    </submittedName>
</protein>
<feature type="compositionally biased region" description="Polar residues" evidence="1">
    <location>
        <begin position="227"/>
        <end position="268"/>
    </location>
</feature>
<gene>
    <name evidence="2" type="ORF">TARUN_8679</name>
</gene>
<evidence type="ECO:0000313" key="3">
    <source>
        <dbReference type="Proteomes" id="UP000266272"/>
    </source>
</evidence>
<sequence length="381" mass="39719">MTSPANQQNPIPATNTNAPTASSYASAAGAPKKPAQASVVAPGSNPPLVVGSSAPTAQNAKAASSPSPVNGKQAVPPAVPTVARGSSLNGGAPDHFRKGSVTMAANGPSGYVPNGGSIGGAKSGIQFGYDSPAMGHSTPQVGHSAPIPVPDANNNHRVPSPAHSPAPIPQPSASGGRPPSSLQQPTNQMTFGSLGSDGDRHMRQGSVPPNPNLASQPNSHFRRESGHSVQSDSSRGNFGPQNNRNRNSFNPHATQFNNQMGFPPNNQFRPGPGQNRGMPPAFQPNRPYPNSPQPIARSPALVPSLPGTPNMPPATMQPNMAMQTPPQFHYPPPMAPQHQQQVQYPFPAVATKVHFKPSYKKSKGRREHDKSFQVGRPLDPA</sequence>
<comment type="caution">
    <text evidence="2">The sequence shown here is derived from an EMBL/GenBank/DDBJ whole genome shotgun (WGS) entry which is preliminary data.</text>
</comment>
<feature type="region of interest" description="Disordered" evidence="1">
    <location>
        <begin position="356"/>
        <end position="381"/>
    </location>
</feature>
<feature type="compositionally biased region" description="Polar residues" evidence="1">
    <location>
        <begin position="180"/>
        <end position="193"/>
    </location>
</feature>
<proteinExistence type="predicted"/>
<feature type="compositionally biased region" description="Polar residues" evidence="1">
    <location>
        <begin position="53"/>
        <end position="70"/>
    </location>
</feature>
<dbReference type="OrthoDB" id="514777at2759"/>
<dbReference type="EMBL" id="PXOA01000633">
    <property type="protein sequence ID" value="RFU73567.1"/>
    <property type="molecule type" value="Genomic_DNA"/>
</dbReference>
<feature type="non-terminal residue" evidence="2">
    <location>
        <position position="381"/>
    </location>
</feature>
<keyword evidence="3" id="KW-1185">Reference proteome</keyword>
<dbReference type="STRING" id="490622.A0A395NCN6"/>
<dbReference type="AlphaFoldDB" id="A0A395NCN6"/>
<evidence type="ECO:0000256" key="1">
    <source>
        <dbReference type="SAM" id="MobiDB-lite"/>
    </source>
</evidence>